<dbReference type="InterPro" id="IPR002156">
    <property type="entry name" value="RNaseH_domain"/>
</dbReference>
<dbReference type="EMBL" id="JASCZI010000022">
    <property type="protein sequence ID" value="MED6106948.1"/>
    <property type="molecule type" value="Genomic_DNA"/>
</dbReference>
<keyword evidence="3" id="KW-1185">Reference proteome</keyword>
<comment type="caution">
    <text evidence="2">The sequence shown here is derived from an EMBL/GenBank/DDBJ whole genome shotgun (WGS) entry which is preliminary data.</text>
</comment>
<protein>
    <recommendedName>
        <fullName evidence="1">RNase H type-1 domain-containing protein</fullName>
    </recommendedName>
</protein>
<evidence type="ECO:0000313" key="2">
    <source>
        <dbReference type="EMBL" id="MED6106948.1"/>
    </source>
</evidence>
<dbReference type="PANTHER" id="PTHR34023">
    <property type="entry name" value="RNASE H DOMAIN-CONTAINING PROTEIN"/>
    <property type="match status" value="1"/>
</dbReference>
<proteinExistence type="predicted"/>
<name>A0ABU6Q6A0_9FABA</name>
<evidence type="ECO:0000259" key="1">
    <source>
        <dbReference type="Pfam" id="PF13456"/>
    </source>
</evidence>
<gene>
    <name evidence="2" type="ORF">PIB30_009557</name>
</gene>
<evidence type="ECO:0000313" key="3">
    <source>
        <dbReference type="Proteomes" id="UP001341840"/>
    </source>
</evidence>
<organism evidence="2 3">
    <name type="scientific">Stylosanthes scabra</name>
    <dbReference type="NCBI Taxonomy" id="79078"/>
    <lineage>
        <taxon>Eukaryota</taxon>
        <taxon>Viridiplantae</taxon>
        <taxon>Streptophyta</taxon>
        <taxon>Embryophyta</taxon>
        <taxon>Tracheophyta</taxon>
        <taxon>Spermatophyta</taxon>
        <taxon>Magnoliopsida</taxon>
        <taxon>eudicotyledons</taxon>
        <taxon>Gunneridae</taxon>
        <taxon>Pentapetalae</taxon>
        <taxon>rosids</taxon>
        <taxon>fabids</taxon>
        <taxon>Fabales</taxon>
        <taxon>Fabaceae</taxon>
        <taxon>Papilionoideae</taxon>
        <taxon>50 kb inversion clade</taxon>
        <taxon>dalbergioids sensu lato</taxon>
        <taxon>Dalbergieae</taxon>
        <taxon>Pterocarpus clade</taxon>
        <taxon>Stylosanthes</taxon>
    </lineage>
</organism>
<accession>A0ABU6Q6A0</accession>
<dbReference type="PANTHER" id="PTHR34023:SF4">
    <property type="entry name" value="RNASE H TYPE-1 DOMAIN-CONTAINING PROTEIN"/>
    <property type="match status" value="1"/>
</dbReference>
<reference evidence="2 3" key="1">
    <citation type="journal article" date="2023" name="Plants (Basel)">
        <title>Bridging the Gap: Combining Genomics and Transcriptomics Approaches to Understand Stylosanthes scabra, an Orphan Legume from the Brazilian Caatinga.</title>
        <authorList>
            <person name="Ferreira-Neto J.R.C."/>
            <person name="da Silva M.D."/>
            <person name="Binneck E."/>
            <person name="de Melo N.F."/>
            <person name="da Silva R.H."/>
            <person name="de Melo A.L.T.M."/>
            <person name="Pandolfi V."/>
            <person name="Bustamante F.O."/>
            <person name="Brasileiro-Vidal A.C."/>
            <person name="Benko-Iseppon A.M."/>
        </authorList>
    </citation>
    <scope>NUCLEOTIDE SEQUENCE [LARGE SCALE GENOMIC DNA]</scope>
    <source>
        <tissue evidence="2">Leaves</tissue>
    </source>
</reference>
<feature type="domain" description="RNase H type-1" evidence="1">
    <location>
        <begin position="36"/>
        <end position="105"/>
    </location>
</feature>
<dbReference type="Proteomes" id="UP001341840">
    <property type="component" value="Unassembled WGS sequence"/>
</dbReference>
<sequence length="132" mass="14821">MALAADFLEDVGHKNPRSLGTPVQASVPKSLLKQWMAWDNGFRQVICETNYLDAFNLVKCDLSSVMDHRDLVSKIKDTELLSWFMSITFIQRSANTAADLMAKQAASSQLVYTEWSIPSDDLKLIIHQDSVS</sequence>
<dbReference type="Pfam" id="PF13456">
    <property type="entry name" value="RVT_3"/>
    <property type="match status" value="1"/>
</dbReference>